<protein>
    <submittedName>
        <fullName evidence="2">Uncharacterized protein</fullName>
    </submittedName>
</protein>
<feature type="compositionally biased region" description="Low complexity" evidence="1">
    <location>
        <begin position="574"/>
        <end position="587"/>
    </location>
</feature>
<dbReference type="STRING" id="329884.A0A4U0WTR6"/>
<accession>A0A4U0WTR6</accession>
<dbReference type="Proteomes" id="UP000309340">
    <property type="component" value="Unassembled WGS sequence"/>
</dbReference>
<feature type="region of interest" description="Disordered" evidence="1">
    <location>
        <begin position="1"/>
        <end position="65"/>
    </location>
</feature>
<proteinExistence type="predicted"/>
<sequence length="645" mass="71970">MATIAPPKAKATYYNIPPPPLPEFYLPKAPSKGNNDGSSTSSASVDHAQALAQTKIKVRRRSKQKITETYLQEPTTHDYDAALAKLPPDPGDGTDERMRVRYTVERTTSRPIVTFAPPPPPLNTNDVPPLAIYHVCRICLRPRSTRYHCEHPIPINGVPPPPTICRRCRVSTVKEVAKVATVIQESESNKMKLGIGAFIPQEDYVSNKEMKERRARELLRSVERQRLRESSASESTGQEREIAFRRVRVLESVSDSPPRLQTSVKSTAQDAIDAVSVRSQGGRTTIAVAATSRPVGPSSEKTFSVSARPSEGRANDSGFQEVGEGVISTEPPRDIDKTKQKTKITAYTASSIAHAPSTAVARASVSIAQPARPERSESEIRRIAREEIVRYRQAERKMEAHPDPYAHGRMVPVERRIEKQADVIEPMPWARRSEAVEEVVLTRRQKNAKETPTQPAKSSKEDTAKEMAQPRPERVAPRRDEGSKKAPADAELSEPVRPEQGSARIKPDKSVEREYVIERVSKGDSKVSASGWTSGSGWVSEKKDEPGRQSQPSKTTTAKLRSERSERRKWDVMTETPTQQEPSSQTTRSAQDGSRSARSVRRKWDLLTESGKTTTEPRSDRVPNVKQHEVPSWEDERGGYIRREI</sequence>
<feature type="region of interest" description="Disordered" evidence="1">
    <location>
        <begin position="441"/>
        <end position="645"/>
    </location>
</feature>
<dbReference type="OrthoDB" id="3642901at2759"/>
<dbReference type="AlphaFoldDB" id="A0A4U0WTR6"/>
<name>A0A4U0WTR6_9PEZI</name>
<feature type="region of interest" description="Disordered" evidence="1">
    <location>
        <begin position="292"/>
        <end position="318"/>
    </location>
</feature>
<feature type="compositionally biased region" description="Polar residues" evidence="1">
    <location>
        <begin position="548"/>
        <end position="559"/>
    </location>
</feature>
<feature type="compositionally biased region" description="Polar residues" evidence="1">
    <location>
        <begin position="588"/>
        <end position="597"/>
    </location>
</feature>
<feature type="compositionally biased region" description="Basic and acidic residues" evidence="1">
    <location>
        <begin position="615"/>
        <end position="645"/>
    </location>
</feature>
<feature type="compositionally biased region" description="Polar residues" evidence="1">
    <location>
        <begin position="527"/>
        <end position="537"/>
    </location>
</feature>
<evidence type="ECO:0000313" key="2">
    <source>
        <dbReference type="EMBL" id="TKA66056.1"/>
    </source>
</evidence>
<dbReference type="EMBL" id="NAJQ01000680">
    <property type="protein sequence ID" value="TKA66056.1"/>
    <property type="molecule type" value="Genomic_DNA"/>
</dbReference>
<feature type="compositionally biased region" description="Basic and acidic residues" evidence="1">
    <location>
        <begin position="471"/>
        <end position="488"/>
    </location>
</feature>
<feature type="compositionally biased region" description="Polar residues" evidence="1">
    <location>
        <begin position="32"/>
        <end position="44"/>
    </location>
</feature>
<gene>
    <name evidence="2" type="ORF">B0A55_09916</name>
</gene>
<keyword evidence="3" id="KW-1185">Reference proteome</keyword>
<feature type="compositionally biased region" description="Basic and acidic residues" evidence="1">
    <location>
        <begin position="560"/>
        <end position="572"/>
    </location>
</feature>
<comment type="caution">
    <text evidence="2">The sequence shown here is derived from an EMBL/GenBank/DDBJ whole genome shotgun (WGS) entry which is preliminary data.</text>
</comment>
<evidence type="ECO:0000313" key="3">
    <source>
        <dbReference type="Proteomes" id="UP000309340"/>
    </source>
</evidence>
<evidence type="ECO:0000256" key="1">
    <source>
        <dbReference type="SAM" id="MobiDB-lite"/>
    </source>
</evidence>
<feature type="compositionally biased region" description="Basic and acidic residues" evidence="1">
    <location>
        <begin position="505"/>
        <end position="525"/>
    </location>
</feature>
<organism evidence="2 3">
    <name type="scientific">Friedmanniomyces simplex</name>
    <dbReference type="NCBI Taxonomy" id="329884"/>
    <lineage>
        <taxon>Eukaryota</taxon>
        <taxon>Fungi</taxon>
        <taxon>Dikarya</taxon>
        <taxon>Ascomycota</taxon>
        <taxon>Pezizomycotina</taxon>
        <taxon>Dothideomycetes</taxon>
        <taxon>Dothideomycetidae</taxon>
        <taxon>Mycosphaerellales</taxon>
        <taxon>Teratosphaeriaceae</taxon>
        <taxon>Friedmanniomyces</taxon>
    </lineage>
</organism>
<reference evidence="2 3" key="1">
    <citation type="submission" date="2017-03" db="EMBL/GenBank/DDBJ databases">
        <title>Genomes of endolithic fungi from Antarctica.</title>
        <authorList>
            <person name="Coleine C."/>
            <person name="Masonjones S."/>
            <person name="Stajich J.E."/>
        </authorList>
    </citation>
    <scope>NUCLEOTIDE SEQUENCE [LARGE SCALE GENOMIC DNA]</scope>
    <source>
        <strain evidence="2 3">CCFEE 5184</strain>
    </source>
</reference>